<gene>
    <name evidence="1" type="ORF">JTE90_002280</name>
</gene>
<keyword evidence="2" id="KW-1185">Reference proteome</keyword>
<sequence length="90" mass="9979">MSATQVLFQANFLDEDVTCASDEQDAKCKWKSPVNIDLKLPSEKGVKGSFILVVIIAHAPVLSQSGCDVEELMVLLENDWVIVLQGIEMW</sequence>
<reference evidence="1 2" key="1">
    <citation type="journal article" date="2022" name="Nat. Ecol. Evol.">
        <title>A masculinizing supergene underlies an exaggerated male reproductive morph in a spider.</title>
        <authorList>
            <person name="Hendrickx F."/>
            <person name="De Corte Z."/>
            <person name="Sonet G."/>
            <person name="Van Belleghem S.M."/>
            <person name="Kostlbacher S."/>
            <person name="Vangestel C."/>
        </authorList>
    </citation>
    <scope>NUCLEOTIDE SEQUENCE [LARGE SCALE GENOMIC DNA]</scope>
    <source>
        <strain evidence="1">W744_W776</strain>
    </source>
</reference>
<evidence type="ECO:0000313" key="1">
    <source>
        <dbReference type="EMBL" id="KAG8182864.1"/>
    </source>
</evidence>
<dbReference type="EMBL" id="JAFNEN010000444">
    <property type="protein sequence ID" value="KAG8182864.1"/>
    <property type="molecule type" value="Genomic_DNA"/>
</dbReference>
<dbReference type="AlphaFoldDB" id="A0AAV6UFS5"/>
<protein>
    <submittedName>
        <fullName evidence="1">Uncharacterized protein</fullName>
    </submittedName>
</protein>
<comment type="caution">
    <text evidence="1">The sequence shown here is derived from an EMBL/GenBank/DDBJ whole genome shotgun (WGS) entry which is preliminary data.</text>
</comment>
<dbReference type="Proteomes" id="UP000827092">
    <property type="component" value="Unassembled WGS sequence"/>
</dbReference>
<proteinExistence type="predicted"/>
<organism evidence="1 2">
    <name type="scientific">Oedothorax gibbosus</name>
    <dbReference type="NCBI Taxonomy" id="931172"/>
    <lineage>
        <taxon>Eukaryota</taxon>
        <taxon>Metazoa</taxon>
        <taxon>Ecdysozoa</taxon>
        <taxon>Arthropoda</taxon>
        <taxon>Chelicerata</taxon>
        <taxon>Arachnida</taxon>
        <taxon>Araneae</taxon>
        <taxon>Araneomorphae</taxon>
        <taxon>Entelegynae</taxon>
        <taxon>Araneoidea</taxon>
        <taxon>Linyphiidae</taxon>
        <taxon>Erigoninae</taxon>
        <taxon>Oedothorax</taxon>
    </lineage>
</organism>
<evidence type="ECO:0000313" key="2">
    <source>
        <dbReference type="Proteomes" id="UP000827092"/>
    </source>
</evidence>
<accession>A0AAV6UFS5</accession>
<name>A0AAV6UFS5_9ARAC</name>